<dbReference type="InterPro" id="IPR003783">
    <property type="entry name" value="Regulatory_RecX"/>
</dbReference>
<feature type="compositionally biased region" description="Basic and acidic residues" evidence="6">
    <location>
        <begin position="95"/>
        <end position="108"/>
    </location>
</feature>
<dbReference type="RefSeq" id="WP_308487390.1">
    <property type="nucleotide sequence ID" value="NZ_JAVFCB010000001.1"/>
</dbReference>
<sequence>MTGDNGSEAPSERLAPVIPLFGARGASNDGGRSRASAARTTPPADPSPPSAEAEWHSTWAEESAAARRGPGPRHPAAAALPSDERRMPAGSSPEHGSDAGEGRGDRSSSVRLRALGRHSAPEPADADLLGDAREALVRKLRTKQLTCREARDVLRELGVPAEDRDAVIDEFEQRGYLDDTALAEHLVTSGAQRKGQGRVAISRTLAQRGIPAEIADEALSALEDDDAERALDYARSKISGLRRYDEDTAIRRLVGQLSRRGYGGGVAMNAARTAWRETQFGAGRGKVRFEKSD</sequence>
<evidence type="ECO:0000313" key="8">
    <source>
        <dbReference type="EMBL" id="MDQ4212452.1"/>
    </source>
</evidence>
<keyword evidence="9" id="KW-1185">Reference proteome</keyword>
<dbReference type="PANTHER" id="PTHR33602:SF1">
    <property type="entry name" value="REGULATORY PROTEIN RECX FAMILY PROTEIN"/>
    <property type="match status" value="1"/>
</dbReference>
<name>A0ABU0XBW4_9MICO</name>
<evidence type="ECO:0000256" key="1">
    <source>
        <dbReference type="ARBA" id="ARBA00004496"/>
    </source>
</evidence>
<protein>
    <recommendedName>
        <fullName evidence="3 5">Regulatory protein RecX</fullName>
    </recommendedName>
</protein>
<proteinExistence type="inferred from homology"/>
<organism evidence="8 9">
    <name type="scientific">Microbacterium capsulatum</name>
    <dbReference type="NCBI Taxonomy" id="3041921"/>
    <lineage>
        <taxon>Bacteria</taxon>
        <taxon>Bacillati</taxon>
        <taxon>Actinomycetota</taxon>
        <taxon>Actinomycetes</taxon>
        <taxon>Micrococcales</taxon>
        <taxon>Microbacteriaceae</taxon>
        <taxon>Microbacterium</taxon>
    </lineage>
</organism>
<dbReference type="InterPro" id="IPR036388">
    <property type="entry name" value="WH-like_DNA-bd_sf"/>
</dbReference>
<keyword evidence="4 5" id="KW-0963">Cytoplasm</keyword>
<evidence type="ECO:0000313" key="9">
    <source>
        <dbReference type="Proteomes" id="UP001230289"/>
    </source>
</evidence>
<comment type="similarity">
    <text evidence="2 5">Belongs to the RecX family.</text>
</comment>
<dbReference type="PANTHER" id="PTHR33602">
    <property type="entry name" value="REGULATORY PROTEIN RECX FAMILY PROTEIN"/>
    <property type="match status" value="1"/>
</dbReference>
<feature type="compositionally biased region" description="Low complexity" evidence="6">
    <location>
        <begin position="66"/>
        <end position="79"/>
    </location>
</feature>
<dbReference type="HAMAP" id="MF_01114">
    <property type="entry name" value="RecX"/>
    <property type="match status" value="1"/>
</dbReference>
<gene>
    <name evidence="5" type="primary">recX</name>
    <name evidence="8" type="ORF">RBR11_00800</name>
</gene>
<dbReference type="EMBL" id="JAVFCB010000001">
    <property type="protein sequence ID" value="MDQ4212452.1"/>
    <property type="molecule type" value="Genomic_DNA"/>
</dbReference>
<evidence type="ECO:0000256" key="5">
    <source>
        <dbReference type="HAMAP-Rule" id="MF_01114"/>
    </source>
</evidence>
<dbReference type="Pfam" id="PF02631">
    <property type="entry name" value="RecX_HTH2"/>
    <property type="match status" value="1"/>
</dbReference>
<comment type="caution">
    <text evidence="8">The sequence shown here is derived from an EMBL/GenBank/DDBJ whole genome shotgun (WGS) entry which is preliminary data.</text>
</comment>
<comment type="subcellular location">
    <subcellularLocation>
        <location evidence="1 5">Cytoplasm</location>
    </subcellularLocation>
</comment>
<dbReference type="Gene3D" id="1.10.10.10">
    <property type="entry name" value="Winged helix-like DNA-binding domain superfamily/Winged helix DNA-binding domain"/>
    <property type="match status" value="1"/>
</dbReference>
<evidence type="ECO:0000256" key="2">
    <source>
        <dbReference type="ARBA" id="ARBA00009695"/>
    </source>
</evidence>
<dbReference type="Proteomes" id="UP001230289">
    <property type="component" value="Unassembled WGS sequence"/>
</dbReference>
<comment type="function">
    <text evidence="5">Modulates RecA activity.</text>
</comment>
<feature type="compositionally biased region" description="Low complexity" evidence="6">
    <location>
        <begin position="22"/>
        <end position="42"/>
    </location>
</feature>
<accession>A0ABU0XBW4</accession>
<evidence type="ECO:0000256" key="3">
    <source>
        <dbReference type="ARBA" id="ARBA00018111"/>
    </source>
</evidence>
<feature type="domain" description="RecX second three-helical" evidence="7">
    <location>
        <begin position="178"/>
        <end position="219"/>
    </location>
</feature>
<evidence type="ECO:0000256" key="6">
    <source>
        <dbReference type="SAM" id="MobiDB-lite"/>
    </source>
</evidence>
<reference evidence="8 9" key="1">
    <citation type="submission" date="2023-08" db="EMBL/GenBank/DDBJ databases">
        <title>Microbacterium sp. nov., isolated from a waste landfill.</title>
        <authorList>
            <person name="Wen W."/>
        </authorList>
    </citation>
    <scope>NUCLEOTIDE SEQUENCE [LARGE SCALE GENOMIC DNA]</scope>
    <source>
        <strain evidence="8 9">ASV81</strain>
    </source>
</reference>
<feature type="region of interest" description="Disordered" evidence="6">
    <location>
        <begin position="1"/>
        <end position="129"/>
    </location>
</feature>
<evidence type="ECO:0000256" key="4">
    <source>
        <dbReference type="ARBA" id="ARBA00022490"/>
    </source>
</evidence>
<dbReference type="InterPro" id="IPR053924">
    <property type="entry name" value="RecX_HTH_2nd"/>
</dbReference>
<evidence type="ECO:0000259" key="7">
    <source>
        <dbReference type="Pfam" id="PF02631"/>
    </source>
</evidence>